<sequence>MRAFLIALLSVLLTACNHSGKTTSAIYNTDASNVNTAKAAKMVFEQSSYNFGEIVQGQQISHKYKFTNTGLSPLVIKSVIASCGCTLPQYPHKPIPAGESEVINVVFNAASYTPGKVAQSILILANTIPIDVSLIITGEVKEATKTY</sequence>
<accession>A0ABR9XDM7</accession>
<dbReference type="PANTHER" id="PTHR37833">
    <property type="entry name" value="LIPOPROTEIN-RELATED"/>
    <property type="match status" value="1"/>
</dbReference>
<name>A0ABR9XDM7_9SPHI</name>
<organism evidence="2 3">
    <name type="scientific">Mucilaginibacter boryungensis</name>
    <dbReference type="NCBI Taxonomy" id="768480"/>
    <lineage>
        <taxon>Bacteria</taxon>
        <taxon>Pseudomonadati</taxon>
        <taxon>Bacteroidota</taxon>
        <taxon>Sphingobacteriia</taxon>
        <taxon>Sphingobacteriales</taxon>
        <taxon>Sphingobacteriaceae</taxon>
        <taxon>Mucilaginibacter</taxon>
    </lineage>
</organism>
<dbReference type="RefSeq" id="WP_194104901.1">
    <property type="nucleotide sequence ID" value="NZ_JADFFM010000001.1"/>
</dbReference>
<feature type="chain" id="PRO_5045912071" evidence="1">
    <location>
        <begin position="21"/>
        <end position="147"/>
    </location>
</feature>
<comment type="caution">
    <text evidence="2">The sequence shown here is derived from an EMBL/GenBank/DDBJ whole genome shotgun (WGS) entry which is preliminary data.</text>
</comment>
<dbReference type="Pfam" id="PF07610">
    <property type="entry name" value="DUF1573"/>
    <property type="match status" value="1"/>
</dbReference>
<dbReference type="PANTHER" id="PTHR37833:SF1">
    <property type="entry name" value="SIGNAL PEPTIDE PROTEIN"/>
    <property type="match status" value="1"/>
</dbReference>
<dbReference type="InterPro" id="IPR011467">
    <property type="entry name" value="DUF1573"/>
</dbReference>
<reference evidence="2 3" key="1">
    <citation type="submission" date="2020-10" db="EMBL/GenBank/DDBJ databases">
        <title>Mucilaginibacter mali sp. nov., isolated from rhizosphere soil of apple orchard.</title>
        <authorList>
            <person name="Lee J.-S."/>
            <person name="Kim H.S."/>
            <person name="Kim J.-S."/>
        </authorList>
    </citation>
    <scope>NUCLEOTIDE SEQUENCE [LARGE SCALE GENOMIC DNA]</scope>
    <source>
        <strain evidence="2 3">KCTC 23157</strain>
    </source>
</reference>
<proteinExistence type="predicted"/>
<dbReference type="PROSITE" id="PS51257">
    <property type="entry name" value="PROKAR_LIPOPROTEIN"/>
    <property type="match status" value="1"/>
</dbReference>
<evidence type="ECO:0000313" key="3">
    <source>
        <dbReference type="Proteomes" id="UP000632774"/>
    </source>
</evidence>
<dbReference type="EMBL" id="JADFFM010000001">
    <property type="protein sequence ID" value="MBE9665496.1"/>
    <property type="molecule type" value="Genomic_DNA"/>
</dbReference>
<dbReference type="Gene3D" id="2.60.40.10">
    <property type="entry name" value="Immunoglobulins"/>
    <property type="match status" value="1"/>
</dbReference>
<keyword evidence="1" id="KW-0732">Signal</keyword>
<feature type="signal peptide" evidence="1">
    <location>
        <begin position="1"/>
        <end position="20"/>
    </location>
</feature>
<keyword evidence="3" id="KW-1185">Reference proteome</keyword>
<dbReference type="InterPro" id="IPR013783">
    <property type="entry name" value="Ig-like_fold"/>
</dbReference>
<evidence type="ECO:0000313" key="2">
    <source>
        <dbReference type="EMBL" id="MBE9665496.1"/>
    </source>
</evidence>
<evidence type="ECO:0000256" key="1">
    <source>
        <dbReference type="SAM" id="SignalP"/>
    </source>
</evidence>
<gene>
    <name evidence="2" type="ORF">IRJ18_03925</name>
</gene>
<dbReference type="Proteomes" id="UP000632774">
    <property type="component" value="Unassembled WGS sequence"/>
</dbReference>
<protein>
    <submittedName>
        <fullName evidence="2">DUF1573 domain-containing protein</fullName>
    </submittedName>
</protein>